<evidence type="ECO:0000313" key="2">
    <source>
        <dbReference type="Proteomes" id="UP000186777"/>
    </source>
</evidence>
<dbReference type="EMBL" id="MNTG01000030">
    <property type="protein sequence ID" value="OLA37483.1"/>
    <property type="molecule type" value="Genomic_DNA"/>
</dbReference>
<protein>
    <submittedName>
        <fullName evidence="1">Uncharacterized protein</fullName>
    </submittedName>
</protein>
<reference evidence="1 2" key="1">
    <citation type="journal article" date="2016" name="Nat. Biotechnol.">
        <title>Measurement of bacterial replication rates in microbial communities.</title>
        <authorList>
            <person name="Brown C.T."/>
            <person name="Olm M.R."/>
            <person name="Thomas B.C."/>
            <person name="Banfield J.F."/>
        </authorList>
    </citation>
    <scope>NUCLEOTIDE SEQUENCE [LARGE SCALE GENOMIC DNA]</scope>
    <source>
        <strain evidence="1">46_33</strain>
    </source>
</reference>
<proteinExistence type="predicted"/>
<organism evidence="1 2">
    <name type="scientific">Phascolarctobacterium succinatutens</name>
    <dbReference type="NCBI Taxonomy" id="626940"/>
    <lineage>
        <taxon>Bacteria</taxon>
        <taxon>Bacillati</taxon>
        <taxon>Bacillota</taxon>
        <taxon>Negativicutes</taxon>
        <taxon>Acidaminococcales</taxon>
        <taxon>Acidaminococcaceae</taxon>
        <taxon>Phascolarctobacterium</taxon>
    </lineage>
</organism>
<sequence>MRVGRRHVCQENYVKAHSHSFQTEAAVAHESSSIQFRENWYALYISIIKSVSINSALDFMDMKPQYKKVPRAPRPKVPSLCDLECESYYFLNIVCGVRQCDLSLLMNIPAAIISNRVCRCRKNYKKSKEEQTNERN</sequence>
<gene>
    <name evidence="1" type="ORF">BHW43_06555</name>
</gene>
<comment type="caution">
    <text evidence="1">The sequence shown here is derived from an EMBL/GenBank/DDBJ whole genome shotgun (WGS) entry which is preliminary data.</text>
</comment>
<dbReference type="STRING" id="626940.BHW43_06555"/>
<dbReference type="AlphaFoldDB" id="A0A1Q6R546"/>
<evidence type="ECO:0000313" key="1">
    <source>
        <dbReference type="EMBL" id="OLA37483.1"/>
    </source>
</evidence>
<name>A0A1Q6R546_9FIRM</name>
<dbReference type="Proteomes" id="UP000186777">
    <property type="component" value="Unassembled WGS sequence"/>
</dbReference>
<accession>A0A1Q6R546</accession>